<accession>A0A1U7VT12</accession>
<dbReference type="Pfam" id="PF14244">
    <property type="entry name" value="Retrotran_gag_3"/>
    <property type="match status" value="1"/>
</dbReference>
<evidence type="ECO:0000259" key="1">
    <source>
        <dbReference type="Pfam" id="PF14244"/>
    </source>
</evidence>
<keyword evidence="2" id="KW-1185">Reference proteome</keyword>
<dbReference type="KEGG" id="nsy:104219151"/>
<dbReference type="RefSeq" id="XP_009768091.1">
    <property type="nucleotide sequence ID" value="XM_009769789.1"/>
</dbReference>
<name>A0A1U7VT12_NICSY</name>
<dbReference type="InterPro" id="IPR029472">
    <property type="entry name" value="Copia-like_N"/>
</dbReference>
<dbReference type="AlphaFoldDB" id="A0A1U7VT12"/>
<gene>
    <name evidence="3" type="primary">LOC104219151</name>
</gene>
<reference evidence="2" key="1">
    <citation type="journal article" date="2013" name="Genome Biol.">
        <title>Reference genomes and transcriptomes of Nicotiana sylvestris and Nicotiana tomentosiformis.</title>
        <authorList>
            <person name="Sierro N."/>
            <person name="Battey J.N."/>
            <person name="Ouadi S."/>
            <person name="Bovet L."/>
            <person name="Goepfert S."/>
            <person name="Bakaher N."/>
            <person name="Peitsch M.C."/>
            <person name="Ivanov N.V."/>
        </authorList>
    </citation>
    <scope>NUCLEOTIDE SEQUENCE [LARGE SCALE GENOMIC DNA]</scope>
</reference>
<protein>
    <submittedName>
        <fullName evidence="3">Uncharacterized protein LOC104219151</fullName>
    </submittedName>
</protein>
<dbReference type="Proteomes" id="UP000189701">
    <property type="component" value="Unplaced"/>
</dbReference>
<reference evidence="3" key="2">
    <citation type="submission" date="2025-08" db="UniProtKB">
        <authorList>
            <consortium name="RefSeq"/>
        </authorList>
    </citation>
    <scope>IDENTIFICATION</scope>
    <source>
        <tissue evidence="3">Leaf</tissue>
    </source>
</reference>
<sequence length="216" mass="24870">MIDESTSSTLNGTTNGLISMDQTLDYTHPLCLHPLDALGSPYVGIQLIGMENYTLWSRAMKVALLERNKLGFVDRSVVKKDFEGELQKQWERCNAIMVSWLMSNVNDLEERFDKVNTSRAYHLHKSIATITQGVPSVSVYYSKLKDLWDEHDSIVPPPCYESEQSREYIVYLEHQKLFQFLIELNDGYSQARSHILMMNPKPNVNQVYAMVIQDES</sequence>
<dbReference type="PANTHER" id="PTHR37610:SF86">
    <property type="entry name" value="RETROTRANSPOSON COPIA-LIKE N-TERMINAL DOMAIN-CONTAINING PROTEIN"/>
    <property type="match status" value="1"/>
</dbReference>
<dbReference type="PANTHER" id="PTHR37610">
    <property type="entry name" value="CCHC-TYPE DOMAIN-CONTAINING PROTEIN"/>
    <property type="match status" value="1"/>
</dbReference>
<dbReference type="GeneID" id="104219151"/>
<proteinExistence type="predicted"/>
<feature type="domain" description="Retrotransposon Copia-like N-terminal" evidence="1">
    <location>
        <begin position="33"/>
        <end position="79"/>
    </location>
</feature>
<organism evidence="2 3">
    <name type="scientific">Nicotiana sylvestris</name>
    <name type="common">Wood tobacco</name>
    <name type="synonym">South American tobacco</name>
    <dbReference type="NCBI Taxonomy" id="4096"/>
    <lineage>
        <taxon>Eukaryota</taxon>
        <taxon>Viridiplantae</taxon>
        <taxon>Streptophyta</taxon>
        <taxon>Embryophyta</taxon>
        <taxon>Tracheophyta</taxon>
        <taxon>Spermatophyta</taxon>
        <taxon>Magnoliopsida</taxon>
        <taxon>eudicotyledons</taxon>
        <taxon>Gunneridae</taxon>
        <taxon>Pentapetalae</taxon>
        <taxon>asterids</taxon>
        <taxon>lamiids</taxon>
        <taxon>Solanales</taxon>
        <taxon>Solanaceae</taxon>
        <taxon>Nicotianoideae</taxon>
        <taxon>Nicotianeae</taxon>
        <taxon>Nicotiana</taxon>
    </lineage>
</organism>
<evidence type="ECO:0000313" key="2">
    <source>
        <dbReference type="Proteomes" id="UP000189701"/>
    </source>
</evidence>
<dbReference type="eggNOG" id="KOG0017">
    <property type="taxonomic scope" value="Eukaryota"/>
</dbReference>
<evidence type="ECO:0000313" key="3">
    <source>
        <dbReference type="RefSeq" id="XP_009768091.1"/>
    </source>
</evidence>